<gene>
    <name evidence="1" type="ORF">BBBOND_0311630</name>
</gene>
<dbReference type="VEuPathDB" id="PiroplasmaDB:BBBOND_0311630"/>
<protein>
    <submittedName>
        <fullName evidence="1">Uncharacterized protein</fullName>
    </submittedName>
</protein>
<keyword evidence="2" id="KW-1185">Reference proteome</keyword>
<organism evidence="1 2">
    <name type="scientific">Babesia bigemina</name>
    <dbReference type="NCBI Taxonomy" id="5866"/>
    <lineage>
        <taxon>Eukaryota</taxon>
        <taxon>Sar</taxon>
        <taxon>Alveolata</taxon>
        <taxon>Apicomplexa</taxon>
        <taxon>Aconoidasida</taxon>
        <taxon>Piroplasmida</taxon>
        <taxon>Babesiidae</taxon>
        <taxon>Babesia</taxon>
    </lineage>
</organism>
<dbReference type="AlphaFoldDB" id="A0A061DEG9"/>
<dbReference type="EMBL" id="LK391709">
    <property type="protein sequence ID" value="CDR97260.1"/>
    <property type="molecule type" value="Genomic_DNA"/>
</dbReference>
<dbReference type="OrthoDB" id="366067at2759"/>
<dbReference type="OMA" id="FPIEKWM"/>
<accession>A0A061DEG9</accession>
<dbReference type="KEGG" id="bbig:BBBOND_0311630"/>
<reference evidence="2" key="1">
    <citation type="journal article" date="2014" name="Nucleic Acids Res.">
        <title>The evolutionary dynamics of variant antigen genes in Babesia reveal a history of genomic innovation underlying host-parasite interaction.</title>
        <authorList>
            <person name="Jackson A.P."/>
            <person name="Otto T.D."/>
            <person name="Darby A."/>
            <person name="Ramaprasad A."/>
            <person name="Xia D."/>
            <person name="Echaide I.E."/>
            <person name="Farber M."/>
            <person name="Gahlot S."/>
            <person name="Gamble J."/>
            <person name="Gupta D."/>
            <person name="Gupta Y."/>
            <person name="Jackson L."/>
            <person name="Malandrin L."/>
            <person name="Malas T.B."/>
            <person name="Moussa E."/>
            <person name="Nair M."/>
            <person name="Reid A.J."/>
            <person name="Sanders M."/>
            <person name="Sharma J."/>
            <person name="Tracey A."/>
            <person name="Quail M.A."/>
            <person name="Weir W."/>
            <person name="Wastling J.M."/>
            <person name="Hall N."/>
            <person name="Willadsen P."/>
            <person name="Lingelbach K."/>
            <person name="Shiels B."/>
            <person name="Tait A."/>
            <person name="Berriman M."/>
            <person name="Allred D.R."/>
            <person name="Pain A."/>
        </authorList>
    </citation>
    <scope>NUCLEOTIDE SEQUENCE [LARGE SCALE GENOMIC DNA]</scope>
    <source>
        <strain evidence="2">Bond</strain>
    </source>
</reference>
<dbReference type="GeneID" id="24565801"/>
<sequence length="529" mass="57536">MVPFSYLRRAKGSGVLRRLLELDDSVLPQTIKFVAAKALKDRNIPPQAVHSHLSGGTSAKCAAREPAARDYGRDVAALIQEKVAHTSAEQWTPSAIITVVYYLSESGVRLEAATRELFVRKVADAENLNIIDLWQALTAASRSRLDIPVGRLKRHLESNAETLLRPSRCRNVYSALRAFSTCGEALDPLTLQQIASHYLNKMSAAVDFKDASNFANALAAQASILWARRKNESMDGGGRAAHVGAALADAIDGVIDHTLMRANDSDADVEGIADTFDAVVQTMQWTKFSDETYARRVAQMQHLVSGINSRIGAVGVSAVASSGHESRGNPKAAQRAEPRVLRVVLRCLVRAGIHHPELIDKVLHLYRTQPQSWSAHGTAEVLSCAAFFGLRDTAVGDVAEHVSDHCLRNLLRHVPPSRILVDACVSAAQAVDESCRVRLHRLAAKALAHVDSIDERDLALAMLTLQLSPGAFESMPLSTIGQVAKRLRRRAVAIRVHTCTPKAPTFEAAESASAIFHAQFSETCEINLE</sequence>
<dbReference type="RefSeq" id="XP_012769446.1">
    <property type="nucleotide sequence ID" value="XM_012913992.1"/>
</dbReference>
<proteinExistence type="predicted"/>
<evidence type="ECO:0000313" key="1">
    <source>
        <dbReference type="EMBL" id="CDR97260.1"/>
    </source>
</evidence>
<evidence type="ECO:0000313" key="2">
    <source>
        <dbReference type="Proteomes" id="UP000033188"/>
    </source>
</evidence>
<name>A0A061DEG9_BABBI</name>
<dbReference type="Proteomes" id="UP000033188">
    <property type="component" value="Chromosome 3"/>
</dbReference>